<evidence type="ECO:0000256" key="1">
    <source>
        <dbReference type="SAM" id="SignalP"/>
    </source>
</evidence>
<organism evidence="2 3">
    <name type="scientific">Pontimicrobium aquaticum</name>
    <dbReference type="NCBI Taxonomy" id="2565367"/>
    <lineage>
        <taxon>Bacteria</taxon>
        <taxon>Pseudomonadati</taxon>
        <taxon>Bacteroidota</taxon>
        <taxon>Flavobacteriia</taxon>
        <taxon>Flavobacteriales</taxon>
        <taxon>Flavobacteriaceae</taxon>
        <taxon>Pontimicrobium</taxon>
    </lineage>
</organism>
<sequence length="909" mass="100739">MKKKILVVFVLFTTLVFSQNEANNWFFGENMGLRFNRNSPRPTVQRGSLNTLEGCASISDANGNLLFYSDGSTAWTRTHLPMPNGTDLLGDESSTQSAIIVPNPTYPNIYYLFTVGSTINPTGYHYYTVDLSLNNNLGDITGDATDLSGNASGGFWSEKITAVETADCDGYWVISLVDNLFYSYKVTENGVDTTPVISQVDFMSRQSRGYLKISPNGKKLAVAHQGLNSATSGLLLYSFDNSIGAVANDGEMIFNSGGIEAPYGIEFSPSGDMLYASTFDSVDTYKLYQFDLKDTNPRTNRSLLHSEEAYRGALQLGPDLKIYVTIPEEYTVGTQYLDVIHNPELKGDDCDFELDYIDFGNGRQVMQGLPPFIQSFFIINDFNIVNPNEDVTETSADLAICYDSTYTLSGPNIPGAEYFWTFNDGTTTTNLPTPSPPHQLVVNSDGTNTIGTYSLYVDSHDDCDNKYEGFANVSFNLPPTINPNVTLEKCDLFDNDSQDGLTTFDLQNSIDDITNNQSHRFNVYFYLNTVDADSDPLNQNALDPIFSNTSANQVIIAKVYEIGNDCYSFSEVELVATPNLVLSAADEYGCNLGNDTALFNLNAIKNNIINSLNPLGTYTVSLYDSLENAINNNVISGNNYTTEAITLYFKVEENGNCYGSGQVNLIISSFPEFNSLETIVICDNSFPITLTAPIPANSQNNYSYNWSNNDTGYQISLPGPQTIVLTMVDNLSGCEKQKTFRVLSSTIPVLNGITVDLGDINKVTVLAAQNSDNLYGLNNIDDVFDFNYQPENTFNNVPPGTYDVYVNNVCGTIVQRIFVFGFQKFLTPNSDGYHDTWRMKGLDHDNFIYSDINIFDRYGKLLNTIDPNSSWDGTFNGKRLPSSDYWFTISVNDINNNLVTYKGHFSLVQ</sequence>
<name>A0A4U0EN79_9FLAO</name>
<dbReference type="Gene3D" id="2.130.10.10">
    <property type="entry name" value="YVTN repeat-like/Quinoprotein amine dehydrogenase"/>
    <property type="match status" value="1"/>
</dbReference>
<comment type="caution">
    <text evidence="2">The sequence shown here is derived from an EMBL/GenBank/DDBJ whole genome shotgun (WGS) entry which is preliminary data.</text>
</comment>
<dbReference type="Pfam" id="PF13585">
    <property type="entry name" value="CHU_C"/>
    <property type="match status" value="1"/>
</dbReference>
<accession>A0A4U0EN79</accession>
<gene>
    <name evidence="2" type="ORF">E5167_14110</name>
</gene>
<protein>
    <submittedName>
        <fullName evidence="2">T9SS type B sorting domain-containing protein</fullName>
    </submittedName>
</protein>
<feature type="signal peptide" evidence="1">
    <location>
        <begin position="1"/>
        <end position="22"/>
    </location>
</feature>
<dbReference type="AlphaFoldDB" id="A0A4U0EN79"/>
<reference evidence="2 3" key="1">
    <citation type="submission" date="2019-04" db="EMBL/GenBank/DDBJ databases">
        <title>Lacinutrix sp. nov., isolated from marine water.</title>
        <authorList>
            <person name="Kim W."/>
        </authorList>
    </citation>
    <scope>NUCLEOTIDE SEQUENCE [LARGE SCALE GENOMIC DNA]</scope>
    <source>
        <strain evidence="2 3">CAU 1491</strain>
    </source>
</reference>
<dbReference type="NCBIfam" id="TIGR04131">
    <property type="entry name" value="Bac_Flav_CTERM"/>
    <property type="match status" value="1"/>
</dbReference>
<evidence type="ECO:0000313" key="2">
    <source>
        <dbReference type="EMBL" id="TJY32494.1"/>
    </source>
</evidence>
<dbReference type="RefSeq" id="WP_136844811.1">
    <property type="nucleotide sequence ID" value="NZ_SUPL01000009.1"/>
</dbReference>
<evidence type="ECO:0000313" key="3">
    <source>
        <dbReference type="Proteomes" id="UP000307657"/>
    </source>
</evidence>
<feature type="chain" id="PRO_5020614860" evidence="1">
    <location>
        <begin position="23"/>
        <end position="909"/>
    </location>
</feature>
<dbReference type="InterPro" id="IPR026341">
    <property type="entry name" value="T9SS_type_B"/>
</dbReference>
<dbReference type="EMBL" id="SUPL01000009">
    <property type="protein sequence ID" value="TJY32494.1"/>
    <property type="molecule type" value="Genomic_DNA"/>
</dbReference>
<proteinExistence type="predicted"/>
<dbReference type="InterPro" id="IPR015943">
    <property type="entry name" value="WD40/YVTN_repeat-like_dom_sf"/>
</dbReference>
<keyword evidence="3" id="KW-1185">Reference proteome</keyword>
<dbReference type="Proteomes" id="UP000307657">
    <property type="component" value="Unassembled WGS sequence"/>
</dbReference>
<dbReference type="OrthoDB" id="9765926at2"/>
<dbReference type="SUPFAM" id="SSF82171">
    <property type="entry name" value="DPP6 N-terminal domain-like"/>
    <property type="match status" value="1"/>
</dbReference>
<keyword evidence="1" id="KW-0732">Signal</keyword>